<feature type="transmembrane region" description="Helical" evidence="4">
    <location>
        <begin position="159"/>
        <end position="178"/>
    </location>
</feature>
<dbReference type="InterPro" id="IPR003439">
    <property type="entry name" value="ABC_transporter-like_ATP-bd"/>
</dbReference>
<sequence length="623" mass="62956">MAEGAVARAGTFASAAAGPLAGAILVLQADGLGGVVKVPGDVVTYMALTGLTLGCLTLPLTLWLARRVPLPGLIAVSAGLTTLTLAIAGLAPAAPVFATATMAAGVLAGPLLLLPRALTVRLHGLDAFAWWHAAALAGLAAAALLVVTRSHDPGGTLAIAGLAGAVLGTAAICAAAPVERGEALAGLRETVSLVTRALAGYATAGFAIAVCVTAGLHLMVFRWSVLASDAVARLAWATLGAVAVVIAFRHATRDVRTAPWLLLAAATAPVLMATAPGANIQAIGFAVALAAGCLAVAVLDTQVLSTMPARRRPAAAALTAAAAGVGGLIGWGVVASLRSLTGEGTALTLTALPVVAGALLTLLVDADPDHPDGEGGDPVAPALVEVRGLSVHHESASLHRVSLRVEAGETVALFGGGAQTMLTALAGHLRPAGGAAFFAGTDLGQIPVEQRAMLALCHLIGPSPQVQDERTVTGHLRGHARMLGRAEPDRTAEAILEIFPILRERGAELVAGLSESDRRLLGLAEAVIARPRLLLVDAISPGLAPEAVDGALAVVRRLAAEGTAVLLTDPRIPIALALAQRAYVLDRGRVIAELNAPTAEEVHLLLRPGRRKHGKPVQGGRAW</sequence>
<dbReference type="Pfam" id="PF00005">
    <property type="entry name" value="ABC_tran"/>
    <property type="match status" value="1"/>
</dbReference>
<feature type="domain" description="ABC transporter" evidence="5">
    <location>
        <begin position="381"/>
        <end position="612"/>
    </location>
</feature>
<reference evidence="6" key="1">
    <citation type="submission" date="2021-03" db="EMBL/GenBank/DDBJ databases">
        <authorList>
            <person name="Kanchanasin P."/>
            <person name="Saeng-In P."/>
            <person name="Phongsopitanun W."/>
            <person name="Yuki M."/>
            <person name="Kudo T."/>
            <person name="Ohkuma M."/>
            <person name="Tanasupawat S."/>
        </authorList>
    </citation>
    <scope>NUCLEOTIDE SEQUENCE</scope>
    <source>
        <strain evidence="6">GKU 128</strain>
    </source>
</reference>
<dbReference type="RefSeq" id="WP_208255479.1">
    <property type="nucleotide sequence ID" value="NZ_JAGEOJ010000004.1"/>
</dbReference>
<feature type="transmembrane region" description="Helical" evidence="4">
    <location>
        <begin position="260"/>
        <end position="277"/>
    </location>
</feature>
<dbReference type="InterPro" id="IPR052156">
    <property type="entry name" value="BCAA_Transport_ATP-bd_LivF"/>
</dbReference>
<feature type="transmembrane region" description="Helical" evidence="4">
    <location>
        <begin position="127"/>
        <end position="147"/>
    </location>
</feature>
<keyword evidence="4" id="KW-0472">Membrane</keyword>
<dbReference type="GO" id="GO:0015807">
    <property type="term" value="P:L-amino acid transport"/>
    <property type="evidence" value="ECO:0007669"/>
    <property type="project" value="TreeGrafter"/>
</dbReference>
<keyword evidence="3" id="KW-0029">Amino-acid transport</keyword>
<dbReference type="AlphaFoldDB" id="A0A939P8R4"/>
<dbReference type="GO" id="GO:0015658">
    <property type="term" value="F:branched-chain amino acid transmembrane transporter activity"/>
    <property type="evidence" value="ECO:0007669"/>
    <property type="project" value="TreeGrafter"/>
</dbReference>
<dbReference type="SUPFAM" id="SSF103473">
    <property type="entry name" value="MFS general substrate transporter"/>
    <property type="match status" value="1"/>
</dbReference>
<name>A0A939P8R4_9ACTN</name>
<keyword evidence="2" id="KW-0813">Transport</keyword>
<dbReference type="Proteomes" id="UP000669179">
    <property type="component" value="Unassembled WGS sequence"/>
</dbReference>
<evidence type="ECO:0000256" key="1">
    <source>
        <dbReference type="ARBA" id="ARBA00005417"/>
    </source>
</evidence>
<dbReference type="InterPro" id="IPR036259">
    <property type="entry name" value="MFS_trans_sf"/>
</dbReference>
<keyword evidence="7" id="KW-1185">Reference proteome</keyword>
<feature type="transmembrane region" description="Helical" evidence="4">
    <location>
        <begin position="72"/>
        <end position="91"/>
    </location>
</feature>
<proteinExistence type="inferred from homology"/>
<feature type="transmembrane region" description="Helical" evidence="4">
    <location>
        <begin position="198"/>
        <end position="218"/>
    </location>
</feature>
<comment type="caution">
    <text evidence="6">The sequence shown here is derived from an EMBL/GenBank/DDBJ whole genome shotgun (WGS) entry which is preliminary data.</text>
</comment>
<dbReference type="GO" id="GO:0005524">
    <property type="term" value="F:ATP binding"/>
    <property type="evidence" value="ECO:0007669"/>
    <property type="project" value="UniProtKB-KW"/>
</dbReference>
<dbReference type="Gene3D" id="3.40.50.300">
    <property type="entry name" value="P-loop containing nucleotide triphosphate hydrolases"/>
    <property type="match status" value="1"/>
</dbReference>
<evidence type="ECO:0000313" key="6">
    <source>
        <dbReference type="EMBL" id="MBO2447855.1"/>
    </source>
</evidence>
<keyword evidence="4" id="KW-0812">Transmembrane</keyword>
<dbReference type="PANTHER" id="PTHR43820">
    <property type="entry name" value="HIGH-AFFINITY BRANCHED-CHAIN AMINO ACID TRANSPORT ATP-BINDING PROTEIN LIVF"/>
    <property type="match status" value="1"/>
</dbReference>
<dbReference type="PANTHER" id="PTHR43820:SF4">
    <property type="entry name" value="HIGH-AFFINITY BRANCHED-CHAIN AMINO ACID TRANSPORT ATP-BINDING PROTEIN LIVF"/>
    <property type="match status" value="1"/>
</dbReference>
<dbReference type="GO" id="GO:0016887">
    <property type="term" value="F:ATP hydrolysis activity"/>
    <property type="evidence" value="ECO:0007669"/>
    <property type="project" value="InterPro"/>
</dbReference>
<evidence type="ECO:0000256" key="4">
    <source>
        <dbReference type="SAM" id="Phobius"/>
    </source>
</evidence>
<evidence type="ECO:0000259" key="5">
    <source>
        <dbReference type="PROSITE" id="PS50893"/>
    </source>
</evidence>
<feature type="transmembrane region" description="Helical" evidence="4">
    <location>
        <begin position="230"/>
        <end position="248"/>
    </location>
</feature>
<keyword evidence="6" id="KW-0547">Nucleotide-binding</keyword>
<gene>
    <name evidence="6" type="ORF">J4573_12195</name>
</gene>
<feature type="transmembrane region" description="Helical" evidence="4">
    <location>
        <begin position="283"/>
        <end position="303"/>
    </location>
</feature>
<evidence type="ECO:0000313" key="7">
    <source>
        <dbReference type="Proteomes" id="UP000669179"/>
    </source>
</evidence>
<dbReference type="EMBL" id="JAGEOJ010000004">
    <property type="protein sequence ID" value="MBO2447855.1"/>
    <property type="molecule type" value="Genomic_DNA"/>
</dbReference>
<accession>A0A939P8R4</accession>
<organism evidence="6 7">
    <name type="scientific">Actinomadura barringtoniae</name>
    <dbReference type="NCBI Taxonomy" id="1427535"/>
    <lineage>
        <taxon>Bacteria</taxon>
        <taxon>Bacillati</taxon>
        <taxon>Actinomycetota</taxon>
        <taxon>Actinomycetes</taxon>
        <taxon>Streptosporangiales</taxon>
        <taxon>Thermomonosporaceae</taxon>
        <taxon>Actinomadura</taxon>
    </lineage>
</organism>
<evidence type="ECO:0000256" key="3">
    <source>
        <dbReference type="ARBA" id="ARBA00022970"/>
    </source>
</evidence>
<feature type="transmembrane region" description="Helical" evidence="4">
    <location>
        <begin position="97"/>
        <end position="115"/>
    </location>
</feature>
<dbReference type="PROSITE" id="PS50893">
    <property type="entry name" value="ABC_TRANSPORTER_2"/>
    <property type="match status" value="1"/>
</dbReference>
<feature type="transmembrane region" description="Helical" evidence="4">
    <location>
        <begin position="315"/>
        <end position="334"/>
    </location>
</feature>
<keyword evidence="4" id="KW-1133">Transmembrane helix</keyword>
<dbReference type="InterPro" id="IPR027417">
    <property type="entry name" value="P-loop_NTPase"/>
</dbReference>
<comment type="similarity">
    <text evidence="1">Belongs to the ABC transporter superfamily.</text>
</comment>
<keyword evidence="6" id="KW-0067">ATP-binding</keyword>
<protein>
    <submittedName>
        <fullName evidence="6">ATP-binding cassette domain-containing protein</fullName>
    </submittedName>
</protein>
<dbReference type="SUPFAM" id="SSF52540">
    <property type="entry name" value="P-loop containing nucleoside triphosphate hydrolases"/>
    <property type="match status" value="1"/>
</dbReference>
<feature type="transmembrane region" description="Helical" evidence="4">
    <location>
        <begin position="42"/>
        <end position="65"/>
    </location>
</feature>
<evidence type="ECO:0000256" key="2">
    <source>
        <dbReference type="ARBA" id="ARBA00022448"/>
    </source>
</evidence>